<feature type="transmembrane region" description="Helical" evidence="8">
    <location>
        <begin position="141"/>
        <end position="159"/>
    </location>
</feature>
<gene>
    <name evidence="10" type="ORF">HOLleu_10033</name>
</gene>
<evidence type="ECO:0000256" key="8">
    <source>
        <dbReference type="SAM" id="Phobius"/>
    </source>
</evidence>
<keyword evidence="5 8" id="KW-1133">Transmembrane helix</keyword>
<dbReference type="PROSITE" id="PS50262">
    <property type="entry name" value="G_PROTEIN_RECEP_F1_2"/>
    <property type="match status" value="1"/>
</dbReference>
<feature type="transmembrane region" description="Helical" evidence="8">
    <location>
        <begin position="340"/>
        <end position="359"/>
    </location>
</feature>
<comment type="similarity">
    <text evidence="7">Belongs to the G-protein coupled receptor 1 family.</text>
</comment>
<evidence type="ECO:0000313" key="11">
    <source>
        <dbReference type="Proteomes" id="UP001152320"/>
    </source>
</evidence>
<dbReference type="Gene3D" id="1.20.1070.10">
    <property type="entry name" value="Rhodopsin 7-helix transmembrane proteins"/>
    <property type="match status" value="1"/>
</dbReference>
<dbReference type="PANTHER" id="PTHR24372:SF77">
    <property type="entry name" value="G-PROTEIN COUPLED RECEPTORS FAMILY 1 PROFILE DOMAIN-CONTAINING PROTEIN"/>
    <property type="match status" value="1"/>
</dbReference>
<feature type="domain" description="G-protein coupled receptors family 1 profile" evidence="9">
    <location>
        <begin position="65"/>
        <end position="359"/>
    </location>
</feature>
<proteinExistence type="inferred from homology"/>
<dbReference type="AlphaFoldDB" id="A0A9Q1CDL8"/>
<evidence type="ECO:0000256" key="5">
    <source>
        <dbReference type="ARBA" id="ARBA00022989"/>
    </source>
</evidence>
<feature type="transmembrane region" description="Helical" evidence="8">
    <location>
        <begin position="262"/>
        <end position="287"/>
    </location>
</feature>
<dbReference type="GO" id="GO:0007189">
    <property type="term" value="P:adenylate cyclase-activating G protein-coupled receptor signaling pathway"/>
    <property type="evidence" value="ECO:0007669"/>
    <property type="project" value="TreeGrafter"/>
</dbReference>
<dbReference type="EMBL" id="JAIZAY010000004">
    <property type="protein sequence ID" value="KAJ8043087.1"/>
    <property type="molecule type" value="Genomic_DNA"/>
</dbReference>
<keyword evidence="7" id="KW-0807">Transducer</keyword>
<dbReference type="InterPro" id="IPR017452">
    <property type="entry name" value="GPCR_Rhodpsn_7TM"/>
</dbReference>
<dbReference type="Proteomes" id="UP001152320">
    <property type="component" value="Chromosome 4"/>
</dbReference>
<dbReference type="PROSITE" id="PS00237">
    <property type="entry name" value="G_PROTEIN_RECEP_F1_1"/>
    <property type="match status" value="1"/>
</dbReference>
<dbReference type="GO" id="GO:0009755">
    <property type="term" value="P:hormone-mediated signaling pathway"/>
    <property type="evidence" value="ECO:0007669"/>
    <property type="project" value="TreeGrafter"/>
</dbReference>
<accession>A0A9Q1CDL8</accession>
<feature type="transmembrane region" description="Helical" evidence="8">
    <location>
        <begin position="180"/>
        <end position="202"/>
    </location>
</feature>
<feature type="transmembrane region" description="Helical" evidence="8">
    <location>
        <begin position="53"/>
        <end position="74"/>
    </location>
</feature>
<dbReference type="SUPFAM" id="SSF81321">
    <property type="entry name" value="Family A G protein-coupled receptor-like"/>
    <property type="match status" value="1"/>
</dbReference>
<feature type="transmembrane region" description="Helical" evidence="8">
    <location>
        <begin position="308"/>
        <end position="328"/>
    </location>
</feature>
<dbReference type="InterPro" id="IPR000276">
    <property type="entry name" value="GPCR_Rhodpsn"/>
</dbReference>
<evidence type="ECO:0000256" key="6">
    <source>
        <dbReference type="ARBA" id="ARBA00023136"/>
    </source>
</evidence>
<reference evidence="10" key="1">
    <citation type="submission" date="2021-10" db="EMBL/GenBank/DDBJ databases">
        <title>Tropical sea cucumber genome reveals ecological adaptation and Cuvierian tubules defense mechanism.</title>
        <authorList>
            <person name="Chen T."/>
        </authorList>
    </citation>
    <scope>NUCLEOTIDE SEQUENCE</scope>
    <source>
        <strain evidence="10">Nanhai2018</strain>
        <tissue evidence="10">Muscle</tissue>
    </source>
</reference>
<dbReference type="GO" id="GO:0008528">
    <property type="term" value="F:G protein-coupled peptide receptor activity"/>
    <property type="evidence" value="ECO:0007669"/>
    <property type="project" value="TreeGrafter"/>
</dbReference>
<protein>
    <recommendedName>
        <fullName evidence="9">G-protein coupled receptors family 1 profile domain-containing protein</fullName>
    </recommendedName>
</protein>
<keyword evidence="11" id="KW-1185">Reference proteome</keyword>
<evidence type="ECO:0000256" key="2">
    <source>
        <dbReference type="ARBA" id="ARBA00022614"/>
    </source>
</evidence>
<keyword evidence="7" id="KW-0297">G-protein coupled receptor</keyword>
<evidence type="ECO:0000256" key="1">
    <source>
        <dbReference type="ARBA" id="ARBA00004370"/>
    </source>
</evidence>
<dbReference type="GO" id="GO:0005886">
    <property type="term" value="C:plasma membrane"/>
    <property type="evidence" value="ECO:0007669"/>
    <property type="project" value="TreeGrafter"/>
</dbReference>
<dbReference type="PANTHER" id="PTHR24372">
    <property type="entry name" value="GLYCOPROTEIN HORMONE RECEPTOR"/>
    <property type="match status" value="1"/>
</dbReference>
<keyword evidence="4" id="KW-0677">Repeat</keyword>
<keyword evidence="6 8" id="KW-0472">Membrane</keyword>
<feature type="transmembrane region" description="Helical" evidence="8">
    <location>
        <begin position="95"/>
        <end position="121"/>
    </location>
</feature>
<sequence length="377" mass="42386">MEKLTFIPISLFFHRRIDNYGICCLFKESVDCRTPPSPFKTCDSMLPNNLLRVALWVICLISLLTNMVVIVGRIKYKIPAMRNMFSSTVSDKQNALLINLAVADFLMGVYLLAIGIADAVFGKAFFLSALNWRNGIVCKGIGLVGFVANIASILTLTFVSVERFFTIVFPFGKYTFPPKLIATICVTIWVTCGLMALTPIILSESVKQIFGFSDICMGLPFVSLPDTSKYYDTFDEHFWYNQLEMNEITDVKDFQWVFSQIVYIYFSATCVTVITLCYIAIFISAIVTKIKSGRPGGNKDEIKMALRISVIVGTDLLCWLPVIITGILSQTGLSMSTDVYVWFAIFVMPINSALNPFIYTIPTIKRRKKNEPSFIAE</sequence>
<evidence type="ECO:0000259" key="9">
    <source>
        <dbReference type="PROSITE" id="PS50262"/>
    </source>
</evidence>
<evidence type="ECO:0000256" key="4">
    <source>
        <dbReference type="ARBA" id="ARBA00022737"/>
    </source>
</evidence>
<organism evidence="10 11">
    <name type="scientific">Holothuria leucospilota</name>
    <name type="common">Black long sea cucumber</name>
    <name type="synonym">Mertensiothuria leucospilota</name>
    <dbReference type="NCBI Taxonomy" id="206669"/>
    <lineage>
        <taxon>Eukaryota</taxon>
        <taxon>Metazoa</taxon>
        <taxon>Echinodermata</taxon>
        <taxon>Eleutherozoa</taxon>
        <taxon>Echinozoa</taxon>
        <taxon>Holothuroidea</taxon>
        <taxon>Aspidochirotacea</taxon>
        <taxon>Aspidochirotida</taxon>
        <taxon>Holothuriidae</taxon>
        <taxon>Holothuria</taxon>
    </lineage>
</organism>
<evidence type="ECO:0000256" key="7">
    <source>
        <dbReference type="RuleBase" id="RU000688"/>
    </source>
</evidence>
<evidence type="ECO:0000256" key="3">
    <source>
        <dbReference type="ARBA" id="ARBA00022692"/>
    </source>
</evidence>
<name>A0A9Q1CDL8_HOLLE</name>
<comment type="subcellular location">
    <subcellularLocation>
        <location evidence="1">Membrane</location>
    </subcellularLocation>
</comment>
<dbReference type="OrthoDB" id="6022531at2759"/>
<dbReference type="Pfam" id="PF00001">
    <property type="entry name" value="7tm_1"/>
    <property type="match status" value="1"/>
</dbReference>
<keyword evidence="7" id="KW-0675">Receptor</keyword>
<keyword evidence="3 7" id="KW-0812">Transmembrane</keyword>
<comment type="caution">
    <text evidence="10">The sequence shown here is derived from an EMBL/GenBank/DDBJ whole genome shotgun (WGS) entry which is preliminary data.</text>
</comment>
<keyword evidence="2" id="KW-0433">Leucine-rich repeat</keyword>
<evidence type="ECO:0000313" key="10">
    <source>
        <dbReference type="EMBL" id="KAJ8043087.1"/>
    </source>
</evidence>
<dbReference type="PRINTS" id="PR00237">
    <property type="entry name" value="GPCRRHODOPSN"/>
</dbReference>